<evidence type="ECO:0000313" key="2">
    <source>
        <dbReference type="Proteomes" id="UP000221020"/>
    </source>
</evidence>
<reference evidence="1 2" key="1">
    <citation type="submission" date="2017-09" db="EMBL/GenBank/DDBJ databases">
        <title>Large-scale bioinformatics analysis of Bacillus genomes uncovers conserved roles of natural products in bacterial physiology.</title>
        <authorList>
            <consortium name="Agbiome Team Llc"/>
            <person name="Bleich R.M."/>
            <person name="Grubbs K.J."/>
            <person name="Santa Maria K.C."/>
            <person name="Allen S.E."/>
            <person name="Farag S."/>
            <person name="Shank E.A."/>
            <person name="Bowers A."/>
        </authorList>
    </citation>
    <scope>NUCLEOTIDE SEQUENCE [LARGE SCALE GENOMIC DNA]</scope>
    <source>
        <strain evidence="1 2">AFS092012</strain>
    </source>
</reference>
<sequence length="45" mass="5332">MGNSKLLYKVSFVRVTFRRILSLTDRFILISRMMVIFYAESKTSI</sequence>
<name>A0AA91ZUS7_9BACI</name>
<protein>
    <submittedName>
        <fullName evidence="1">Uncharacterized protein</fullName>
    </submittedName>
</protein>
<dbReference type="EMBL" id="NVOR01000013">
    <property type="protein sequence ID" value="PED83697.1"/>
    <property type="molecule type" value="Genomic_DNA"/>
</dbReference>
<dbReference type="AlphaFoldDB" id="A0AA91ZUS7"/>
<organism evidence="1 2">
    <name type="scientific">Bacillus pseudomycoides</name>
    <dbReference type="NCBI Taxonomy" id="64104"/>
    <lineage>
        <taxon>Bacteria</taxon>
        <taxon>Bacillati</taxon>
        <taxon>Bacillota</taxon>
        <taxon>Bacilli</taxon>
        <taxon>Bacillales</taxon>
        <taxon>Bacillaceae</taxon>
        <taxon>Bacillus</taxon>
        <taxon>Bacillus cereus group</taxon>
    </lineage>
</organism>
<proteinExistence type="predicted"/>
<accession>A0AA91ZUS7</accession>
<gene>
    <name evidence="1" type="ORF">CON65_05220</name>
</gene>
<evidence type="ECO:0000313" key="1">
    <source>
        <dbReference type="EMBL" id="PED83697.1"/>
    </source>
</evidence>
<dbReference type="Proteomes" id="UP000221020">
    <property type="component" value="Unassembled WGS sequence"/>
</dbReference>
<comment type="caution">
    <text evidence="1">The sequence shown here is derived from an EMBL/GenBank/DDBJ whole genome shotgun (WGS) entry which is preliminary data.</text>
</comment>